<dbReference type="EMBL" id="JAAMPC010000007">
    <property type="protein sequence ID" value="KAG2304847.1"/>
    <property type="molecule type" value="Genomic_DNA"/>
</dbReference>
<keyword evidence="3" id="KW-1185">Reference proteome</keyword>
<dbReference type="AlphaFoldDB" id="A0A8X7V7D9"/>
<evidence type="ECO:0000256" key="1">
    <source>
        <dbReference type="SAM" id="MobiDB-lite"/>
    </source>
</evidence>
<sequence length="129" mass="13967">MRTESGLSPDPSSIGSRVRSSKLKATPSRSMGSPDSFLDPTVAVENPPALVPWNTSPTEGERYPPIGPPSVIGTEEVAIWRKRYNLPDDVAIPVPGPDDRRGRSFRPLMEIGLRSLPLCISQAFRPSGS</sequence>
<reference evidence="2 3" key="1">
    <citation type="submission" date="2020-02" db="EMBL/GenBank/DDBJ databases">
        <authorList>
            <person name="Ma Q."/>
            <person name="Huang Y."/>
            <person name="Song X."/>
            <person name="Pei D."/>
        </authorList>
    </citation>
    <scope>NUCLEOTIDE SEQUENCE [LARGE SCALE GENOMIC DNA]</scope>
    <source>
        <strain evidence="2">Sxm20200214</strain>
        <tissue evidence="2">Leaf</tissue>
    </source>
</reference>
<proteinExistence type="predicted"/>
<gene>
    <name evidence="2" type="ORF">Bca52824_033498</name>
</gene>
<feature type="region of interest" description="Disordered" evidence="1">
    <location>
        <begin position="1"/>
        <end position="70"/>
    </location>
</feature>
<accession>A0A8X7V7D9</accession>
<comment type="caution">
    <text evidence="2">The sequence shown here is derived from an EMBL/GenBank/DDBJ whole genome shotgun (WGS) entry which is preliminary data.</text>
</comment>
<evidence type="ECO:0000313" key="3">
    <source>
        <dbReference type="Proteomes" id="UP000886595"/>
    </source>
</evidence>
<name>A0A8X7V7D9_BRACI</name>
<protein>
    <submittedName>
        <fullName evidence="2">Uncharacterized protein</fullName>
    </submittedName>
</protein>
<dbReference type="Proteomes" id="UP000886595">
    <property type="component" value="Unassembled WGS sequence"/>
</dbReference>
<evidence type="ECO:0000313" key="2">
    <source>
        <dbReference type="EMBL" id="KAG2304847.1"/>
    </source>
</evidence>
<organism evidence="2 3">
    <name type="scientific">Brassica carinata</name>
    <name type="common">Ethiopian mustard</name>
    <name type="synonym">Abyssinian cabbage</name>
    <dbReference type="NCBI Taxonomy" id="52824"/>
    <lineage>
        <taxon>Eukaryota</taxon>
        <taxon>Viridiplantae</taxon>
        <taxon>Streptophyta</taxon>
        <taxon>Embryophyta</taxon>
        <taxon>Tracheophyta</taxon>
        <taxon>Spermatophyta</taxon>
        <taxon>Magnoliopsida</taxon>
        <taxon>eudicotyledons</taxon>
        <taxon>Gunneridae</taxon>
        <taxon>Pentapetalae</taxon>
        <taxon>rosids</taxon>
        <taxon>malvids</taxon>
        <taxon>Brassicales</taxon>
        <taxon>Brassicaceae</taxon>
        <taxon>Brassiceae</taxon>
        <taxon>Brassica</taxon>
    </lineage>
</organism>